<dbReference type="RefSeq" id="WP_132691075.1">
    <property type="nucleotide sequence ID" value="NZ_SKBU01000015.1"/>
</dbReference>
<evidence type="ECO:0000313" key="4">
    <source>
        <dbReference type="Proteomes" id="UP000295244"/>
    </source>
</evidence>
<evidence type="ECO:0000256" key="1">
    <source>
        <dbReference type="ARBA" id="ARBA00022676"/>
    </source>
</evidence>
<accession>A0A4R1BHV9</accession>
<dbReference type="CDD" id="cd03789">
    <property type="entry name" value="GT9_LPS_heptosyltransferase"/>
    <property type="match status" value="1"/>
</dbReference>
<dbReference type="GO" id="GO:0008713">
    <property type="term" value="F:ADP-heptose-lipopolysaccharide heptosyltransferase activity"/>
    <property type="evidence" value="ECO:0007669"/>
    <property type="project" value="TreeGrafter"/>
</dbReference>
<dbReference type="Proteomes" id="UP000295244">
    <property type="component" value="Unassembled WGS sequence"/>
</dbReference>
<dbReference type="Pfam" id="PF01075">
    <property type="entry name" value="Glyco_transf_9"/>
    <property type="match status" value="1"/>
</dbReference>
<keyword evidence="1" id="KW-0328">Glycosyltransferase</keyword>
<gene>
    <name evidence="3" type="ORF">E0L93_08975</name>
</gene>
<proteinExistence type="predicted"/>
<dbReference type="OrthoDB" id="9807356at2"/>
<protein>
    <submittedName>
        <fullName evidence="3">Glycosyltransferase family 9 protein</fullName>
    </submittedName>
</protein>
<dbReference type="InterPro" id="IPR051199">
    <property type="entry name" value="LPS_LOS_Heptosyltrfase"/>
</dbReference>
<name>A0A4R1BHV9_9ACTN</name>
<dbReference type="AlphaFoldDB" id="A0A4R1BHV9"/>
<sequence length="313" mass="33302">MKTLVILRALGLGDLLTAVPALRALARAYPDHRRVLAAPRSLAPLVALIGAVDGLEDTAPLAPLSPVLRGASLAVNLHGCGPQSHRVLLDSRPQQMISYRNPAVPESAGGPKWCEEEHERVRWCRLLEESGIPADPDDLELRDPPPAPPEIRGATLIHPGAASPARRWPPGRWAAVARAERRKGRRVLLTGSADEVHLAREIAREAGLPPRAVLAGRTDLAALAALVAGAGRVLSGDTGIAHLATALRTPSVVLFGPTSPDRWGPPPERPWHRVLWRGTTGDPHAGRPDPGLLAIQVAEVLAALEELPERAAV</sequence>
<organism evidence="3 4">
    <name type="scientific">Rubrobacter taiwanensis</name>
    <dbReference type="NCBI Taxonomy" id="185139"/>
    <lineage>
        <taxon>Bacteria</taxon>
        <taxon>Bacillati</taxon>
        <taxon>Actinomycetota</taxon>
        <taxon>Rubrobacteria</taxon>
        <taxon>Rubrobacterales</taxon>
        <taxon>Rubrobacteraceae</taxon>
        <taxon>Rubrobacter</taxon>
    </lineage>
</organism>
<evidence type="ECO:0000313" key="3">
    <source>
        <dbReference type="EMBL" id="TCJ16840.1"/>
    </source>
</evidence>
<dbReference type="GO" id="GO:0009244">
    <property type="term" value="P:lipopolysaccharide core region biosynthetic process"/>
    <property type="evidence" value="ECO:0007669"/>
    <property type="project" value="TreeGrafter"/>
</dbReference>
<dbReference type="PANTHER" id="PTHR30160:SF1">
    <property type="entry name" value="LIPOPOLYSACCHARIDE 1,2-N-ACETYLGLUCOSAMINETRANSFERASE-RELATED"/>
    <property type="match status" value="1"/>
</dbReference>
<keyword evidence="2 3" id="KW-0808">Transferase</keyword>
<dbReference type="PANTHER" id="PTHR30160">
    <property type="entry name" value="TETRAACYLDISACCHARIDE 4'-KINASE-RELATED"/>
    <property type="match status" value="1"/>
</dbReference>
<comment type="caution">
    <text evidence="3">The sequence shown here is derived from an EMBL/GenBank/DDBJ whole genome shotgun (WGS) entry which is preliminary data.</text>
</comment>
<dbReference type="SUPFAM" id="SSF53756">
    <property type="entry name" value="UDP-Glycosyltransferase/glycogen phosphorylase"/>
    <property type="match status" value="1"/>
</dbReference>
<dbReference type="Gene3D" id="3.40.50.2000">
    <property type="entry name" value="Glycogen Phosphorylase B"/>
    <property type="match status" value="2"/>
</dbReference>
<dbReference type="GO" id="GO:0005829">
    <property type="term" value="C:cytosol"/>
    <property type="evidence" value="ECO:0007669"/>
    <property type="project" value="TreeGrafter"/>
</dbReference>
<reference evidence="3 4" key="1">
    <citation type="submission" date="2019-03" db="EMBL/GenBank/DDBJ databases">
        <title>Whole genome sequence of a novel Rubrobacter taiwanensis strain, isolated from Yellowstone National Park.</title>
        <authorList>
            <person name="Freed S."/>
            <person name="Ramaley R.F."/>
            <person name="Kyndt J.A."/>
        </authorList>
    </citation>
    <scope>NUCLEOTIDE SEQUENCE [LARGE SCALE GENOMIC DNA]</scope>
    <source>
        <strain evidence="3 4">Yellowstone</strain>
    </source>
</reference>
<dbReference type="EMBL" id="SKBU01000015">
    <property type="protein sequence ID" value="TCJ16840.1"/>
    <property type="molecule type" value="Genomic_DNA"/>
</dbReference>
<keyword evidence="4" id="KW-1185">Reference proteome</keyword>
<dbReference type="InterPro" id="IPR002201">
    <property type="entry name" value="Glyco_trans_9"/>
</dbReference>
<evidence type="ECO:0000256" key="2">
    <source>
        <dbReference type="ARBA" id="ARBA00022679"/>
    </source>
</evidence>